<protein>
    <recommendedName>
        <fullName evidence="3">DUF6545 domain-containing protein</fullName>
    </recommendedName>
</protein>
<feature type="transmembrane region" description="Helical" evidence="2">
    <location>
        <begin position="219"/>
        <end position="237"/>
    </location>
</feature>
<dbReference type="InterPro" id="IPR050039">
    <property type="entry name" value="MAB_1171c-like"/>
</dbReference>
<feature type="compositionally biased region" description="Low complexity" evidence="1">
    <location>
        <begin position="383"/>
        <end position="392"/>
    </location>
</feature>
<feature type="transmembrane region" description="Helical" evidence="2">
    <location>
        <begin position="146"/>
        <end position="166"/>
    </location>
</feature>
<feature type="transmembrane region" description="Helical" evidence="2">
    <location>
        <begin position="6"/>
        <end position="22"/>
    </location>
</feature>
<reference evidence="5" key="1">
    <citation type="submission" date="2016-10" db="EMBL/GenBank/DDBJ databases">
        <authorList>
            <person name="Varghese N."/>
            <person name="Submissions S."/>
        </authorList>
    </citation>
    <scope>NUCLEOTIDE SEQUENCE [LARGE SCALE GENOMIC DNA]</scope>
    <source>
        <strain evidence="5">PL19</strain>
    </source>
</reference>
<dbReference type="Pfam" id="PF20182">
    <property type="entry name" value="DUF6545"/>
    <property type="match status" value="1"/>
</dbReference>
<gene>
    <name evidence="4" type="ORF">SAMN05192584_11585</name>
</gene>
<feature type="compositionally biased region" description="Basic and acidic residues" evidence="1">
    <location>
        <begin position="393"/>
        <end position="403"/>
    </location>
</feature>
<feature type="region of interest" description="Disordered" evidence="1">
    <location>
        <begin position="383"/>
        <end position="421"/>
    </location>
</feature>
<evidence type="ECO:0000256" key="1">
    <source>
        <dbReference type="SAM" id="MobiDB-lite"/>
    </source>
</evidence>
<feature type="compositionally biased region" description="Pro residues" evidence="1">
    <location>
        <begin position="339"/>
        <end position="352"/>
    </location>
</feature>
<sequence length="421" mass="45897">MIYDVLSHLCALVGLAAFCYKLPELLRRRGDPALWALEIYFLCSGISFLIDLNWLRDDVSRLFGYPNLTTLLTQAAVVVLTAAQQVVLVHWSHPPERAAVLARRRVLAFSAALAVLVVLFFVVEPYRQTASAEGTLLSNMRDRDYAGYLLLYITVCAVGQVGAVRLSYRYARIARRTWLRAGMWTVTAGASLILLYCAIRYTQITGTQLGHDMSAWEPAYWLAGSVGALLQVFGWTVPSWGPALSGRLRGYRSYLRLRPLWWALYEAVPAIALEPPPRRPLDLLPPAGLDYRLHRRVIEILDGCHALGPHLPRGTERGSPADEARLLRSALDARAGAPADPPPSLPAAPPPPAEHRGGSGSSGGFAQEVAWLSEVARAFARLPAARPAASRAAAERTAAERAASEQAASERAAAPRGSDHS</sequence>
<name>A0A1I4G377_9ACTN</name>
<organism evidence="4 5">
    <name type="scientific">Streptomyces pini</name>
    <dbReference type="NCBI Taxonomy" id="1520580"/>
    <lineage>
        <taxon>Bacteria</taxon>
        <taxon>Bacillati</taxon>
        <taxon>Actinomycetota</taxon>
        <taxon>Actinomycetes</taxon>
        <taxon>Kitasatosporales</taxon>
        <taxon>Streptomycetaceae</taxon>
        <taxon>Streptomyces</taxon>
    </lineage>
</organism>
<feature type="transmembrane region" description="Helical" evidence="2">
    <location>
        <begin position="75"/>
        <end position="94"/>
    </location>
</feature>
<dbReference type="RefSeq" id="WP_175541077.1">
    <property type="nucleotide sequence ID" value="NZ_FOSG01000015.1"/>
</dbReference>
<evidence type="ECO:0000313" key="4">
    <source>
        <dbReference type="EMBL" id="SFL24555.1"/>
    </source>
</evidence>
<dbReference type="AlphaFoldDB" id="A0A1I4G377"/>
<feature type="transmembrane region" description="Helical" evidence="2">
    <location>
        <begin position="34"/>
        <end position="55"/>
    </location>
</feature>
<feature type="domain" description="DUF6545" evidence="3">
    <location>
        <begin position="248"/>
        <end position="380"/>
    </location>
</feature>
<evidence type="ECO:0000313" key="5">
    <source>
        <dbReference type="Proteomes" id="UP000198928"/>
    </source>
</evidence>
<feature type="transmembrane region" description="Helical" evidence="2">
    <location>
        <begin position="178"/>
        <end position="199"/>
    </location>
</feature>
<evidence type="ECO:0000256" key="2">
    <source>
        <dbReference type="SAM" id="Phobius"/>
    </source>
</evidence>
<dbReference type="NCBIfam" id="NF042915">
    <property type="entry name" value="MAB_1171c_fam"/>
    <property type="match status" value="1"/>
</dbReference>
<feature type="compositionally biased region" description="Low complexity" evidence="1">
    <location>
        <begin position="404"/>
        <end position="421"/>
    </location>
</feature>
<feature type="region of interest" description="Disordered" evidence="1">
    <location>
        <begin position="334"/>
        <end position="365"/>
    </location>
</feature>
<feature type="transmembrane region" description="Helical" evidence="2">
    <location>
        <begin position="106"/>
        <end position="126"/>
    </location>
</feature>
<accession>A0A1I4G377</accession>
<proteinExistence type="predicted"/>
<keyword evidence="2" id="KW-0472">Membrane</keyword>
<keyword evidence="5" id="KW-1185">Reference proteome</keyword>
<keyword evidence="2" id="KW-0812">Transmembrane</keyword>
<keyword evidence="2" id="KW-1133">Transmembrane helix</keyword>
<evidence type="ECO:0000259" key="3">
    <source>
        <dbReference type="Pfam" id="PF20182"/>
    </source>
</evidence>
<dbReference type="EMBL" id="FOSG01000015">
    <property type="protein sequence ID" value="SFL24555.1"/>
    <property type="molecule type" value="Genomic_DNA"/>
</dbReference>
<dbReference type="Proteomes" id="UP000198928">
    <property type="component" value="Unassembled WGS sequence"/>
</dbReference>
<dbReference type="InterPro" id="IPR046675">
    <property type="entry name" value="DUF6545"/>
</dbReference>